<dbReference type="AlphaFoldDB" id="A0A0K2VFH2"/>
<dbReference type="EMBL" id="HACA01031833">
    <property type="protein sequence ID" value="CDW49194.1"/>
    <property type="molecule type" value="Transcribed_RNA"/>
</dbReference>
<name>A0A0K2VFH2_LEPSM</name>
<reference evidence="2" key="1">
    <citation type="submission" date="2014-05" db="EMBL/GenBank/DDBJ databases">
        <authorList>
            <person name="Chronopoulou M."/>
        </authorList>
    </citation>
    <scope>NUCLEOTIDE SEQUENCE</scope>
    <source>
        <tissue evidence="2">Whole organism</tissue>
    </source>
</reference>
<organism evidence="2">
    <name type="scientific">Lepeophtheirus salmonis</name>
    <name type="common">Salmon louse</name>
    <name type="synonym">Caligus salmonis</name>
    <dbReference type="NCBI Taxonomy" id="72036"/>
    <lineage>
        <taxon>Eukaryota</taxon>
        <taxon>Metazoa</taxon>
        <taxon>Ecdysozoa</taxon>
        <taxon>Arthropoda</taxon>
        <taxon>Crustacea</taxon>
        <taxon>Multicrustacea</taxon>
        <taxon>Hexanauplia</taxon>
        <taxon>Copepoda</taxon>
        <taxon>Siphonostomatoida</taxon>
        <taxon>Caligidae</taxon>
        <taxon>Lepeophtheirus</taxon>
    </lineage>
</organism>
<feature type="compositionally biased region" description="Basic residues" evidence="1">
    <location>
        <begin position="62"/>
        <end position="71"/>
    </location>
</feature>
<sequence>MVEREALAKKKAEKAKRKALHQKRDDDRHLNLALLPDWKRQLLESKQKDPEREEKRKEREKERRKKLICKL</sequence>
<feature type="compositionally biased region" description="Basic residues" evidence="1">
    <location>
        <begin position="11"/>
        <end position="21"/>
    </location>
</feature>
<accession>A0A0K2VFH2</accession>
<proteinExistence type="predicted"/>
<evidence type="ECO:0000256" key="1">
    <source>
        <dbReference type="SAM" id="MobiDB-lite"/>
    </source>
</evidence>
<feature type="region of interest" description="Disordered" evidence="1">
    <location>
        <begin position="41"/>
        <end position="71"/>
    </location>
</feature>
<protein>
    <submittedName>
        <fullName evidence="2">Uncharacterized protein</fullName>
    </submittedName>
</protein>
<feature type="region of interest" description="Disordered" evidence="1">
    <location>
        <begin position="1"/>
        <end position="28"/>
    </location>
</feature>
<evidence type="ECO:0000313" key="2">
    <source>
        <dbReference type="EMBL" id="CDW49194.1"/>
    </source>
</evidence>
<feature type="compositionally biased region" description="Basic and acidic residues" evidence="1">
    <location>
        <begin position="41"/>
        <end position="61"/>
    </location>
</feature>
<feature type="compositionally biased region" description="Basic and acidic residues" evidence="1">
    <location>
        <begin position="1"/>
        <end position="10"/>
    </location>
</feature>